<reference evidence="2" key="4">
    <citation type="submission" date="2023-01" db="EMBL/GenBank/DDBJ databases">
        <title>Draft genome sequence of Methylobacterium oxalidis strain NBRC 107715.</title>
        <authorList>
            <person name="Sun Q."/>
            <person name="Mori K."/>
        </authorList>
    </citation>
    <scope>NUCLEOTIDE SEQUENCE</scope>
    <source>
        <strain evidence="2">NBRC 107715</strain>
    </source>
</reference>
<dbReference type="EMBL" id="BSPK01000088">
    <property type="protein sequence ID" value="GLS66014.1"/>
    <property type="molecule type" value="Genomic_DNA"/>
</dbReference>
<accession>A0A512JDB0</accession>
<dbReference type="AlphaFoldDB" id="A0A512JDB0"/>
<comment type="caution">
    <text evidence="1">The sequence shown here is derived from an EMBL/GenBank/DDBJ whole genome shotgun (WGS) entry which is preliminary data.</text>
</comment>
<evidence type="ECO:0000313" key="2">
    <source>
        <dbReference type="EMBL" id="GLS66014.1"/>
    </source>
</evidence>
<organism evidence="1 3">
    <name type="scientific">Methylobacterium oxalidis</name>
    <dbReference type="NCBI Taxonomy" id="944322"/>
    <lineage>
        <taxon>Bacteria</taxon>
        <taxon>Pseudomonadati</taxon>
        <taxon>Pseudomonadota</taxon>
        <taxon>Alphaproteobacteria</taxon>
        <taxon>Hyphomicrobiales</taxon>
        <taxon>Methylobacteriaceae</taxon>
        <taxon>Methylobacterium</taxon>
    </lineage>
</organism>
<protein>
    <submittedName>
        <fullName evidence="1">Uncharacterized protein</fullName>
    </submittedName>
</protein>
<gene>
    <name evidence="2" type="ORF">GCM10007888_43960</name>
    <name evidence="1" type="ORF">MOX02_59780</name>
</gene>
<evidence type="ECO:0000313" key="1">
    <source>
        <dbReference type="EMBL" id="GEP07940.1"/>
    </source>
</evidence>
<keyword evidence="4" id="KW-1185">Reference proteome</keyword>
<reference evidence="4" key="2">
    <citation type="journal article" date="2019" name="Int. J. Syst. Evol. Microbiol.">
        <title>The Global Catalogue of Microorganisms (GCM) 10K type strain sequencing project: providing services to taxonomists for standard genome sequencing and annotation.</title>
        <authorList>
            <consortium name="The Broad Institute Genomics Platform"/>
            <consortium name="The Broad Institute Genome Sequencing Center for Infectious Disease"/>
            <person name="Wu L."/>
            <person name="Ma J."/>
        </authorList>
    </citation>
    <scope>NUCLEOTIDE SEQUENCE [LARGE SCALE GENOMIC DNA]</scope>
    <source>
        <strain evidence="4">NBRC 107715</strain>
    </source>
</reference>
<dbReference type="Proteomes" id="UP000321960">
    <property type="component" value="Unassembled WGS sequence"/>
</dbReference>
<reference evidence="2" key="1">
    <citation type="journal article" date="2014" name="Int. J. Syst. Evol. Microbiol.">
        <title>Complete genome of a new Firmicutes species belonging to the dominant human colonic microbiota ('Ruminococcus bicirculans') reveals two chromosomes and a selective capacity to utilize plant glucans.</title>
        <authorList>
            <consortium name="NISC Comparative Sequencing Program"/>
            <person name="Wegmann U."/>
            <person name="Louis P."/>
            <person name="Goesmann A."/>
            <person name="Henrissat B."/>
            <person name="Duncan S.H."/>
            <person name="Flint H.J."/>
        </authorList>
    </citation>
    <scope>NUCLEOTIDE SEQUENCE</scope>
    <source>
        <strain evidence="2">NBRC 107715</strain>
    </source>
</reference>
<reference evidence="1 3" key="3">
    <citation type="submission" date="2019-07" db="EMBL/GenBank/DDBJ databases">
        <title>Whole genome shotgun sequence of Methylobacterium oxalidis NBRC 107715.</title>
        <authorList>
            <person name="Hosoyama A."/>
            <person name="Uohara A."/>
            <person name="Ohji S."/>
            <person name="Ichikawa N."/>
        </authorList>
    </citation>
    <scope>NUCLEOTIDE SEQUENCE [LARGE SCALE GENOMIC DNA]</scope>
    <source>
        <strain evidence="1 3">NBRC 107715</strain>
    </source>
</reference>
<name>A0A512JDB0_9HYPH</name>
<dbReference type="EMBL" id="BJZU01000212">
    <property type="protein sequence ID" value="GEP07940.1"/>
    <property type="molecule type" value="Genomic_DNA"/>
</dbReference>
<evidence type="ECO:0000313" key="3">
    <source>
        <dbReference type="Proteomes" id="UP000321960"/>
    </source>
</evidence>
<dbReference type="Proteomes" id="UP001156856">
    <property type="component" value="Unassembled WGS sequence"/>
</dbReference>
<proteinExistence type="predicted"/>
<evidence type="ECO:0000313" key="4">
    <source>
        <dbReference type="Proteomes" id="UP001156856"/>
    </source>
</evidence>
<sequence>MASSQTPSLCPIMHRLISLIARITGEPGAIEQGRLIDQLTDLETQALETGAPSRTIEAIRSVRLTIRVASLKPQSLGMRGH</sequence>